<accession>A0A9P7UG18</accession>
<comment type="caution">
    <text evidence="1">The sequence shown here is derived from an EMBL/GenBank/DDBJ whole genome shotgun (WGS) entry which is preliminary data.</text>
</comment>
<name>A0A9P7UG18_9PEZI</name>
<feature type="non-terminal residue" evidence="1">
    <location>
        <position position="69"/>
    </location>
</feature>
<organism evidence="1 2">
    <name type="scientific">Colletotrichum scovillei</name>
    <dbReference type="NCBI Taxonomy" id="1209932"/>
    <lineage>
        <taxon>Eukaryota</taxon>
        <taxon>Fungi</taxon>
        <taxon>Dikarya</taxon>
        <taxon>Ascomycota</taxon>
        <taxon>Pezizomycotina</taxon>
        <taxon>Sordariomycetes</taxon>
        <taxon>Hypocreomycetidae</taxon>
        <taxon>Glomerellales</taxon>
        <taxon>Glomerellaceae</taxon>
        <taxon>Colletotrichum</taxon>
        <taxon>Colletotrichum acutatum species complex</taxon>
    </lineage>
</organism>
<dbReference type="AlphaFoldDB" id="A0A9P7UG18"/>
<evidence type="ECO:0000313" key="1">
    <source>
        <dbReference type="EMBL" id="KAG7054476.1"/>
    </source>
</evidence>
<dbReference type="EMBL" id="JAESDN010000002">
    <property type="protein sequence ID" value="KAG7054477.1"/>
    <property type="molecule type" value="Genomic_DNA"/>
</dbReference>
<dbReference type="Proteomes" id="UP000699042">
    <property type="component" value="Unassembled WGS sequence"/>
</dbReference>
<reference evidence="1" key="1">
    <citation type="submission" date="2021-05" db="EMBL/GenBank/DDBJ databases">
        <title>Comparative genomics of three Colletotrichum scovillei strains and genetic complementation revealed genes involved fungal growth and virulence on chili pepper.</title>
        <authorList>
            <person name="Hsieh D.-K."/>
            <person name="Chuang S.-C."/>
            <person name="Chen C.-Y."/>
            <person name="Chao Y.-T."/>
            <person name="Lu M.-Y.J."/>
            <person name="Lee M.-H."/>
            <person name="Shih M.-C."/>
        </authorList>
    </citation>
    <scope>NUCLEOTIDE SEQUENCE</scope>
    <source>
        <strain evidence="1">Coll-153</strain>
    </source>
</reference>
<proteinExistence type="predicted"/>
<dbReference type="EMBL" id="JAESDN010000002">
    <property type="protein sequence ID" value="KAG7054476.1"/>
    <property type="molecule type" value="Genomic_DNA"/>
</dbReference>
<keyword evidence="2" id="KW-1185">Reference proteome</keyword>
<protein>
    <submittedName>
        <fullName evidence="1">Uncharacterized protein</fullName>
    </submittedName>
</protein>
<gene>
    <name evidence="1" type="ORF">JMJ77_006958</name>
</gene>
<sequence>MEKWGFVKNTCLLRTPYRGTMSSGRHRKPGAYITHSMKPGGGLVTKPVAGEVMSPIAQLPSFSLLVLVS</sequence>
<evidence type="ECO:0000313" key="2">
    <source>
        <dbReference type="Proteomes" id="UP000699042"/>
    </source>
</evidence>